<reference evidence="11" key="1">
    <citation type="journal article" date="2014" name="Int. J. Syst. Evol. Microbiol.">
        <title>Complete genome sequence of Corynebacterium casei LMG S-19264T (=DSM 44701T), isolated from a smear-ripened cheese.</title>
        <authorList>
            <consortium name="US DOE Joint Genome Institute (JGI-PGF)"/>
            <person name="Walter F."/>
            <person name="Albersmeier A."/>
            <person name="Kalinowski J."/>
            <person name="Ruckert C."/>
        </authorList>
    </citation>
    <scope>NUCLEOTIDE SEQUENCE</scope>
    <source>
        <strain evidence="11">KCTC 42590</strain>
    </source>
</reference>
<dbReference type="PANTHER" id="PTHR30065:SF8">
    <property type="entry name" value="FLAGELLAR BIOSYNTHETIC PROTEIN FLIR"/>
    <property type="match status" value="1"/>
</dbReference>
<dbReference type="RefSeq" id="WP_191253037.1">
    <property type="nucleotide sequence ID" value="NZ_BNCI01000002.1"/>
</dbReference>
<keyword evidence="6 10" id="KW-1133">Transmembrane helix</keyword>
<dbReference type="AlphaFoldDB" id="A0A919AV44"/>
<dbReference type="GO" id="GO:0005886">
    <property type="term" value="C:plasma membrane"/>
    <property type="evidence" value="ECO:0007669"/>
    <property type="project" value="UniProtKB-SubCell"/>
</dbReference>
<dbReference type="Proteomes" id="UP000630923">
    <property type="component" value="Unassembled WGS sequence"/>
</dbReference>
<dbReference type="PANTHER" id="PTHR30065">
    <property type="entry name" value="FLAGELLAR BIOSYNTHETIC PROTEIN FLIR"/>
    <property type="match status" value="1"/>
</dbReference>
<evidence type="ECO:0000256" key="2">
    <source>
        <dbReference type="ARBA" id="ARBA00009772"/>
    </source>
</evidence>
<evidence type="ECO:0000256" key="4">
    <source>
        <dbReference type="ARBA" id="ARBA00022475"/>
    </source>
</evidence>
<keyword evidence="5 10" id="KW-0812">Transmembrane</keyword>
<dbReference type="GO" id="GO:0044780">
    <property type="term" value="P:bacterial-type flagellum assembly"/>
    <property type="evidence" value="ECO:0007669"/>
    <property type="project" value="UniProtKB-UniRule"/>
</dbReference>
<keyword evidence="7 10" id="KW-0472">Membrane</keyword>
<proteinExistence type="inferred from homology"/>
<comment type="similarity">
    <text evidence="2 10">Belongs to the FliR/MopE/SpaR family.</text>
</comment>
<keyword evidence="11" id="KW-0969">Cilium</keyword>
<accession>A0A919AV44</accession>
<dbReference type="InterPro" id="IPR006303">
    <property type="entry name" value="FliR"/>
</dbReference>
<comment type="function">
    <text evidence="1 10">Role in flagellar biosynthesis.</text>
</comment>
<evidence type="ECO:0000256" key="1">
    <source>
        <dbReference type="ARBA" id="ARBA00002578"/>
    </source>
</evidence>
<comment type="caution">
    <text evidence="11">The sequence shown here is derived from an EMBL/GenBank/DDBJ whole genome shotgun (WGS) entry which is preliminary data.</text>
</comment>
<evidence type="ECO:0000313" key="12">
    <source>
        <dbReference type="Proteomes" id="UP000630923"/>
    </source>
</evidence>
<keyword evidence="4 10" id="KW-1003">Cell membrane</keyword>
<feature type="transmembrane region" description="Helical" evidence="10">
    <location>
        <begin position="181"/>
        <end position="200"/>
    </location>
</feature>
<organism evidence="11 12">
    <name type="scientific">Kordiimonas sediminis</name>
    <dbReference type="NCBI Taxonomy" id="1735581"/>
    <lineage>
        <taxon>Bacteria</taxon>
        <taxon>Pseudomonadati</taxon>
        <taxon>Pseudomonadota</taxon>
        <taxon>Alphaproteobacteria</taxon>
        <taxon>Kordiimonadales</taxon>
        <taxon>Kordiimonadaceae</taxon>
        <taxon>Kordiimonas</taxon>
    </lineage>
</organism>
<dbReference type="GO" id="GO:0006605">
    <property type="term" value="P:protein targeting"/>
    <property type="evidence" value="ECO:0007669"/>
    <property type="project" value="UniProtKB-UniRule"/>
</dbReference>
<keyword evidence="11" id="KW-0966">Cell projection</keyword>
<evidence type="ECO:0000256" key="9">
    <source>
        <dbReference type="NCBIfam" id="TIGR01400"/>
    </source>
</evidence>
<dbReference type="GO" id="GO:0009425">
    <property type="term" value="C:bacterial-type flagellum basal body"/>
    <property type="evidence" value="ECO:0007669"/>
    <property type="project" value="UniProtKB-SubCell"/>
</dbReference>
<keyword evidence="11" id="KW-0282">Flagellum</keyword>
<name>A0A919AV44_9PROT</name>
<evidence type="ECO:0000256" key="10">
    <source>
        <dbReference type="RuleBase" id="RU362071"/>
    </source>
</evidence>
<evidence type="ECO:0000256" key="5">
    <source>
        <dbReference type="ARBA" id="ARBA00022692"/>
    </source>
</evidence>
<dbReference type="InterPro" id="IPR002010">
    <property type="entry name" value="T3SS_IM_R"/>
</dbReference>
<evidence type="ECO:0000256" key="6">
    <source>
        <dbReference type="ARBA" id="ARBA00022989"/>
    </source>
</evidence>
<evidence type="ECO:0000256" key="7">
    <source>
        <dbReference type="ARBA" id="ARBA00023136"/>
    </source>
</evidence>
<comment type="subcellular location">
    <subcellularLocation>
        <location evidence="10">Cell membrane</location>
        <topology evidence="10">Multi-pass membrane protein</topology>
    </subcellularLocation>
    <subcellularLocation>
        <location evidence="10">Bacterial flagellum basal body</location>
    </subcellularLocation>
</comment>
<evidence type="ECO:0000256" key="3">
    <source>
        <dbReference type="ARBA" id="ARBA00021717"/>
    </source>
</evidence>
<evidence type="ECO:0000313" key="11">
    <source>
        <dbReference type="EMBL" id="GHF27086.1"/>
    </source>
</evidence>
<sequence>MLSSILPSEAFAFLLVTCRMAAIVMLLPALGEQSVPRRIRVSFGFLLSLVVYSSVRQSLPEMPAGSVELAALIGREIALGIMIALMARLIMTAVHTAGTVLAFQSGLAAAQAFDPNQGTQSAIISTLMTLMAVTLIMVTNIHHLMIMGMVNSYYIFPITESIPFADFAGIAQHYVATSFTLGIMLAAPFIVYSLVYNLGLGLVARMMPQFQVFFIGMPVNIFLGFALFMVVVSSMMMVFLDHFEQYFLQMLG</sequence>
<dbReference type="PRINTS" id="PR00953">
    <property type="entry name" value="TYPE3IMRPROT"/>
</dbReference>
<keyword evidence="8 10" id="KW-0975">Bacterial flagellum</keyword>
<feature type="transmembrane region" description="Helical" evidence="10">
    <location>
        <begin position="76"/>
        <end position="102"/>
    </location>
</feature>
<dbReference type="NCBIfam" id="TIGR01400">
    <property type="entry name" value="fliR"/>
    <property type="match status" value="1"/>
</dbReference>
<reference evidence="11" key="2">
    <citation type="submission" date="2020-09" db="EMBL/GenBank/DDBJ databases">
        <authorList>
            <person name="Sun Q."/>
            <person name="Kim S."/>
        </authorList>
    </citation>
    <scope>NUCLEOTIDE SEQUENCE</scope>
    <source>
        <strain evidence="11">KCTC 42590</strain>
    </source>
</reference>
<feature type="transmembrane region" description="Helical" evidence="10">
    <location>
        <begin position="153"/>
        <end position="175"/>
    </location>
</feature>
<feature type="transmembrane region" description="Helical" evidence="10">
    <location>
        <begin position="212"/>
        <end position="240"/>
    </location>
</feature>
<feature type="transmembrane region" description="Helical" evidence="10">
    <location>
        <begin position="122"/>
        <end position="141"/>
    </location>
</feature>
<gene>
    <name evidence="11" type="ORF">GCM10017044_22660</name>
</gene>
<protein>
    <recommendedName>
        <fullName evidence="3 9">Flagellar biosynthetic protein FliR</fullName>
    </recommendedName>
</protein>
<keyword evidence="12" id="KW-1185">Reference proteome</keyword>
<dbReference type="Pfam" id="PF01311">
    <property type="entry name" value="Bac_export_1"/>
    <property type="match status" value="1"/>
</dbReference>
<evidence type="ECO:0000256" key="8">
    <source>
        <dbReference type="ARBA" id="ARBA00023143"/>
    </source>
</evidence>
<dbReference type="EMBL" id="BNCI01000002">
    <property type="protein sequence ID" value="GHF27086.1"/>
    <property type="molecule type" value="Genomic_DNA"/>
</dbReference>
<feature type="transmembrane region" description="Helical" evidence="10">
    <location>
        <begin position="12"/>
        <end position="31"/>
    </location>
</feature>